<reference evidence="2" key="3">
    <citation type="submission" date="2014-01" db="EMBL/GenBank/DDBJ databases">
        <title>Evolution of pathogenesis and genome organization in the Tremellales.</title>
        <authorList>
            <person name="Cuomo C."/>
            <person name="Litvintseva A."/>
            <person name="Heitman J."/>
            <person name="Chen Y."/>
            <person name="Sun S."/>
            <person name="Springer D."/>
            <person name="Dromer F."/>
            <person name="Young S."/>
            <person name="Zeng Q."/>
            <person name="Chapman S."/>
            <person name="Gujja S."/>
            <person name="Saif S."/>
            <person name="Birren B."/>
        </authorList>
    </citation>
    <scope>NUCLEOTIDE SEQUENCE</scope>
    <source>
        <strain evidence="2">CBS 10118</strain>
    </source>
</reference>
<sequence>MSKSKSKTKGKKRAPPSSPNPESPITKSKSKSKSNSSIATIGRIDFTLLSLHTAPDQNEDEDEKEEKKKDYPARNTRSKVAITPISLTPTPTTSRPSSLAKLELQRRPVPEVGLSALVSESSSPFSRLGDPRPRGISYAKAANLSSSSSSSSSSNINPPTTAASTSSNHPNGSSSGTPYSASTPPIHTHDQIEAECIICSEEMSEICLKLRERGKVGEAVGWDYGAVSWRGAVRVSEFLAVYNPLSLEDAKYHIVIHIVFGR</sequence>
<feature type="compositionally biased region" description="Basic residues" evidence="1">
    <location>
        <begin position="1"/>
        <end position="14"/>
    </location>
</feature>
<dbReference type="AlphaFoldDB" id="A0A1B9GB50"/>
<dbReference type="RefSeq" id="XP_019049313.1">
    <property type="nucleotide sequence ID" value="XM_019189751.1"/>
</dbReference>
<reference evidence="2" key="1">
    <citation type="submission" date="2013-07" db="EMBL/GenBank/DDBJ databases">
        <title>The Genome Sequence of Cryptococcus bestiolae CBS10118.</title>
        <authorList>
            <consortium name="The Broad Institute Genome Sequencing Platform"/>
            <person name="Cuomo C."/>
            <person name="Litvintseva A."/>
            <person name="Chen Y."/>
            <person name="Heitman J."/>
            <person name="Sun S."/>
            <person name="Springer D."/>
            <person name="Dromer F."/>
            <person name="Young S.K."/>
            <person name="Zeng Q."/>
            <person name="Gargeya S."/>
            <person name="Fitzgerald M."/>
            <person name="Abouelleil A."/>
            <person name="Alvarado L."/>
            <person name="Berlin A.M."/>
            <person name="Chapman S.B."/>
            <person name="Dewar J."/>
            <person name="Goldberg J."/>
            <person name="Griggs A."/>
            <person name="Gujja S."/>
            <person name="Hansen M."/>
            <person name="Howarth C."/>
            <person name="Imamovic A."/>
            <person name="Larimer J."/>
            <person name="McCowan C."/>
            <person name="Murphy C."/>
            <person name="Pearson M."/>
            <person name="Priest M."/>
            <person name="Roberts A."/>
            <person name="Saif S."/>
            <person name="Shea T."/>
            <person name="Sykes S."/>
            <person name="Wortman J."/>
            <person name="Nusbaum C."/>
            <person name="Birren B."/>
        </authorList>
    </citation>
    <scope>NUCLEOTIDE SEQUENCE [LARGE SCALE GENOMIC DNA]</scope>
    <source>
        <strain evidence="2">CBS 10118</strain>
    </source>
</reference>
<feature type="compositionally biased region" description="Low complexity" evidence="1">
    <location>
        <begin position="82"/>
        <end position="99"/>
    </location>
</feature>
<name>A0A1B9GB50_9TREE</name>
<protein>
    <submittedName>
        <fullName evidence="2">Uncharacterized protein</fullName>
    </submittedName>
</protein>
<accession>A0A1B9GB50</accession>
<dbReference type="Proteomes" id="UP000092730">
    <property type="component" value="Chromosome 2"/>
</dbReference>
<reference evidence="3" key="2">
    <citation type="submission" date="2013-07" db="EMBL/GenBank/DDBJ databases">
        <authorList>
            <consortium name="The Broad Institute Genome Sequencing Platform"/>
            <person name="Cuomo C."/>
            <person name="Litvintseva A."/>
            <person name="Chen Y."/>
            <person name="Heitman J."/>
            <person name="Sun S."/>
            <person name="Springer D."/>
            <person name="Dromer F."/>
            <person name="Young S.K."/>
            <person name="Zeng Q."/>
            <person name="Gargeya S."/>
            <person name="Fitzgerald M."/>
            <person name="Abouelleil A."/>
            <person name="Alvarado L."/>
            <person name="Berlin A.M."/>
            <person name="Chapman S.B."/>
            <person name="Dewar J."/>
            <person name="Goldberg J."/>
            <person name="Griggs A."/>
            <person name="Gujja S."/>
            <person name="Hansen M."/>
            <person name="Howarth C."/>
            <person name="Imamovic A."/>
            <person name="Larimer J."/>
            <person name="McCowan C."/>
            <person name="Murphy C."/>
            <person name="Pearson M."/>
            <person name="Priest M."/>
            <person name="Roberts A."/>
            <person name="Saif S."/>
            <person name="Shea T."/>
            <person name="Sykes S."/>
            <person name="Wortman J."/>
            <person name="Nusbaum C."/>
            <person name="Birren B."/>
        </authorList>
    </citation>
    <scope>NUCLEOTIDE SEQUENCE</scope>
    <source>
        <strain evidence="3">CBS 10118</strain>
    </source>
</reference>
<proteinExistence type="predicted"/>
<dbReference type="GeneID" id="30207494"/>
<feature type="region of interest" description="Disordered" evidence="1">
    <location>
        <begin position="144"/>
        <end position="186"/>
    </location>
</feature>
<feature type="compositionally biased region" description="Low complexity" evidence="1">
    <location>
        <begin position="164"/>
        <end position="178"/>
    </location>
</feature>
<feature type="region of interest" description="Disordered" evidence="1">
    <location>
        <begin position="1"/>
        <end position="104"/>
    </location>
</feature>
<evidence type="ECO:0000313" key="4">
    <source>
        <dbReference type="Proteomes" id="UP000092730"/>
    </source>
</evidence>
<feature type="compositionally biased region" description="Low complexity" evidence="1">
    <location>
        <begin position="145"/>
        <end position="154"/>
    </location>
</feature>
<dbReference type="EMBL" id="KI894019">
    <property type="protein sequence ID" value="OCF28243.1"/>
    <property type="molecule type" value="Genomic_DNA"/>
</dbReference>
<reference evidence="3" key="4">
    <citation type="submission" date="2024-02" db="EMBL/GenBank/DDBJ databases">
        <title>Comparative genomics of Cryptococcus and Kwoniella reveals pathogenesis evolution and contrasting modes of karyotype evolution via chromosome fusion or intercentromeric recombination.</title>
        <authorList>
            <person name="Coelho M.A."/>
            <person name="David-Palma M."/>
            <person name="Shea T."/>
            <person name="Bowers K."/>
            <person name="McGinley-Smith S."/>
            <person name="Mohammad A.W."/>
            <person name="Gnirke A."/>
            <person name="Yurkov A.M."/>
            <person name="Nowrousian M."/>
            <person name="Sun S."/>
            <person name="Cuomo C.A."/>
            <person name="Heitman J."/>
        </authorList>
    </citation>
    <scope>NUCLEOTIDE SEQUENCE</scope>
    <source>
        <strain evidence="3">CBS 10118</strain>
    </source>
</reference>
<dbReference type="VEuPathDB" id="FungiDB:I302_03095"/>
<dbReference type="KEGG" id="kbi:30207494"/>
<organism evidence="2">
    <name type="scientific">Kwoniella bestiolae CBS 10118</name>
    <dbReference type="NCBI Taxonomy" id="1296100"/>
    <lineage>
        <taxon>Eukaryota</taxon>
        <taxon>Fungi</taxon>
        <taxon>Dikarya</taxon>
        <taxon>Basidiomycota</taxon>
        <taxon>Agaricomycotina</taxon>
        <taxon>Tremellomycetes</taxon>
        <taxon>Tremellales</taxon>
        <taxon>Cryptococcaceae</taxon>
        <taxon>Kwoniella</taxon>
    </lineage>
</organism>
<gene>
    <name evidence="2" type="ORF">I302_03095</name>
    <name evidence="3" type="ORF">I302_104389</name>
</gene>
<evidence type="ECO:0000256" key="1">
    <source>
        <dbReference type="SAM" id="MobiDB-lite"/>
    </source>
</evidence>
<evidence type="ECO:0000313" key="2">
    <source>
        <dbReference type="EMBL" id="OCF28243.1"/>
    </source>
</evidence>
<keyword evidence="4" id="KW-1185">Reference proteome</keyword>
<dbReference type="EMBL" id="CP144542">
    <property type="protein sequence ID" value="WVW82382.1"/>
    <property type="molecule type" value="Genomic_DNA"/>
</dbReference>
<evidence type="ECO:0000313" key="3">
    <source>
        <dbReference type="EMBL" id="WVW82382.1"/>
    </source>
</evidence>